<dbReference type="AlphaFoldDB" id="A0A645IUB3"/>
<name>A0A645IUB3_9ZZZZ</name>
<reference evidence="1" key="1">
    <citation type="submission" date="2019-08" db="EMBL/GenBank/DDBJ databases">
        <authorList>
            <person name="Kucharzyk K."/>
            <person name="Murdoch R.W."/>
            <person name="Higgins S."/>
            <person name="Loffler F."/>
        </authorList>
    </citation>
    <scope>NUCLEOTIDE SEQUENCE</scope>
</reference>
<gene>
    <name evidence="1" type="ORF">SDC9_201668</name>
</gene>
<evidence type="ECO:0000313" key="1">
    <source>
        <dbReference type="EMBL" id="MPN53999.1"/>
    </source>
</evidence>
<comment type="caution">
    <text evidence="1">The sequence shown here is derived from an EMBL/GenBank/DDBJ whole genome shotgun (WGS) entry which is preliminary data.</text>
</comment>
<proteinExistence type="predicted"/>
<accession>A0A645IUB3</accession>
<protein>
    <submittedName>
        <fullName evidence="1">Uncharacterized protein</fullName>
    </submittedName>
</protein>
<dbReference type="EMBL" id="VSSQ01121765">
    <property type="protein sequence ID" value="MPN53999.1"/>
    <property type="molecule type" value="Genomic_DNA"/>
</dbReference>
<sequence length="96" mass="10951">MDGGGFQRVFFGKIEEAAGELDFVHFTDRQVIVAHHRTANFKTIDRFFQDHLIIISESEGNRIGKLVLRLDSGNSVGGTGFHRLHKQRKSKLFRPN</sequence>
<organism evidence="1">
    <name type="scientific">bioreactor metagenome</name>
    <dbReference type="NCBI Taxonomy" id="1076179"/>
    <lineage>
        <taxon>unclassified sequences</taxon>
        <taxon>metagenomes</taxon>
        <taxon>ecological metagenomes</taxon>
    </lineage>
</organism>